<dbReference type="EMBL" id="CP127294">
    <property type="protein sequence ID" value="WIX81749.1"/>
    <property type="molecule type" value="Genomic_DNA"/>
</dbReference>
<dbReference type="Proteomes" id="UP001236014">
    <property type="component" value="Chromosome"/>
</dbReference>
<evidence type="ECO:0000313" key="1">
    <source>
        <dbReference type="EMBL" id="WIX81749.1"/>
    </source>
</evidence>
<protein>
    <submittedName>
        <fullName evidence="1">Uncharacterized protein</fullName>
    </submittedName>
</protein>
<proteinExistence type="predicted"/>
<dbReference type="AlphaFoldDB" id="A0A9Y2IKS5"/>
<evidence type="ECO:0000313" key="2">
    <source>
        <dbReference type="Proteomes" id="UP001236014"/>
    </source>
</evidence>
<gene>
    <name evidence="1" type="ORF">QRX50_13800</name>
</gene>
<dbReference type="KEGG" id="acab:QRX50_13800"/>
<reference evidence="1 2" key="1">
    <citation type="submission" date="2023-06" db="EMBL/GenBank/DDBJ databases">
        <authorList>
            <person name="Oyuntsetseg B."/>
            <person name="Kim S.B."/>
        </authorList>
    </citation>
    <scope>NUCLEOTIDE SEQUENCE [LARGE SCALE GENOMIC DNA]</scope>
    <source>
        <strain evidence="1 2">2-15</strain>
    </source>
</reference>
<organism evidence="1 2">
    <name type="scientific">Amycolatopsis carbonis</name>
    <dbReference type="NCBI Taxonomy" id="715471"/>
    <lineage>
        <taxon>Bacteria</taxon>
        <taxon>Bacillati</taxon>
        <taxon>Actinomycetota</taxon>
        <taxon>Actinomycetes</taxon>
        <taxon>Pseudonocardiales</taxon>
        <taxon>Pseudonocardiaceae</taxon>
        <taxon>Amycolatopsis</taxon>
    </lineage>
</organism>
<name>A0A9Y2IKS5_9PSEU</name>
<keyword evidence="2" id="KW-1185">Reference proteome</keyword>
<dbReference type="RefSeq" id="WP_285972332.1">
    <property type="nucleotide sequence ID" value="NZ_CP127294.1"/>
</dbReference>
<accession>A0A9Y2IKS5</accession>
<sequence>MARRPPGSVRASLPVRPRQGRPFSVFAGLPRWVLADIHRIEATHLRPGRVATAVRDLREYARVAHRTGSSLTLDCPCCEPDTRWTLEEALRALPPRSRKALRAIVESFNEEIRRKTLPDPTAPAEWPWWRRRISY</sequence>